<keyword evidence="1" id="KW-0812">Transmembrane</keyword>
<dbReference type="Proteomes" id="UP000177434">
    <property type="component" value="Unassembled WGS sequence"/>
</dbReference>
<keyword evidence="1" id="KW-0472">Membrane</keyword>
<evidence type="ECO:0000256" key="1">
    <source>
        <dbReference type="SAM" id="Phobius"/>
    </source>
</evidence>
<dbReference type="AlphaFoldDB" id="A0A1F4UJ80"/>
<organism evidence="3 4">
    <name type="scientific">candidate division WS6 bacterium RIFOXYB1_FULL_33_14</name>
    <dbReference type="NCBI Taxonomy" id="1817896"/>
    <lineage>
        <taxon>Bacteria</taxon>
        <taxon>Candidatus Dojkabacteria</taxon>
    </lineage>
</organism>
<comment type="caution">
    <text evidence="3">The sequence shown here is derived from an EMBL/GenBank/DDBJ whole genome shotgun (WGS) entry which is preliminary data.</text>
</comment>
<evidence type="ECO:0000313" key="3">
    <source>
        <dbReference type="EMBL" id="OGC45014.1"/>
    </source>
</evidence>
<dbReference type="InterPro" id="IPR005182">
    <property type="entry name" value="YdbS-like_PH"/>
</dbReference>
<dbReference type="EMBL" id="MEUN01000040">
    <property type="protein sequence ID" value="OGC45014.1"/>
    <property type="molecule type" value="Genomic_DNA"/>
</dbReference>
<sequence length="210" mass="23802">MKKGKQYIPKKFAKVDKSFINKLRSEEEHGALTSFSIFPKKVTFYGKDPAEDIVLIVRTHWVAFVPHIVFVLLILALPLIFLALSSQVSFLGTTTLYIGMLVVCLVLALNVTITTILKWYYTVNIVTDQRIVVIKMDNAFYHSYAEAQLEKIEDVTHTNIGVLGTVFDVGDVHIDTAGHGVDFHLRMLPRPRELQDVINDLLEMKQKGDI</sequence>
<feature type="transmembrane region" description="Helical" evidence="1">
    <location>
        <begin position="61"/>
        <end position="84"/>
    </location>
</feature>
<feature type="transmembrane region" description="Helical" evidence="1">
    <location>
        <begin position="96"/>
        <end position="121"/>
    </location>
</feature>
<dbReference type="Pfam" id="PF03703">
    <property type="entry name" value="bPH_2"/>
    <property type="match status" value="1"/>
</dbReference>
<proteinExistence type="predicted"/>
<reference evidence="3 4" key="1">
    <citation type="journal article" date="2016" name="Nat. Commun.">
        <title>Thousands of microbial genomes shed light on interconnected biogeochemical processes in an aquifer system.</title>
        <authorList>
            <person name="Anantharaman K."/>
            <person name="Brown C.T."/>
            <person name="Hug L.A."/>
            <person name="Sharon I."/>
            <person name="Castelle C.J."/>
            <person name="Probst A.J."/>
            <person name="Thomas B.C."/>
            <person name="Singh A."/>
            <person name="Wilkins M.J."/>
            <person name="Karaoz U."/>
            <person name="Brodie E.L."/>
            <person name="Williams K.H."/>
            <person name="Hubbard S.S."/>
            <person name="Banfield J.F."/>
        </authorList>
    </citation>
    <scope>NUCLEOTIDE SEQUENCE [LARGE SCALE GENOMIC DNA]</scope>
</reference>
<evidence type="ECO:0000313" key="4">
    <source>
        <dbReference type="Proteomes" id="UP000177434"/>
    </source>
</evidence>
<accession>A0A1F4UJ80</accession>
<keyword evidence="1" id="KW-1133">Transmembrane helix</keyword>
<protein>
    <recommendedName>
        <fullName evidence="2">YdbS-like PH domain-containing protein</fullName>
    </recommendedName>
</protein>
<gene>
    <name evidence="3" type="ORF">A2400_02570</name>
</gene>
<name>A0A1F4UJ80_9BACT</name>
<feature type="domain" description="YdbS-like PH" evidence="2">
    <location>
        <begin position="138"/>
        <end position="197"/>
    </location>
</feature>
<evidence type="ECO:0000259" key="2">
    <source>
        <dbReference type="Pfam" id="PF03703"/>
    </source>
</evidence>